<dbReference type="EC" id="4.1.2.42" evidence="4"/>
<dbReference type="AlphaFoldDB" id="A0A128F8T1"/>
<dbReference type="SMART" id="SM01119">
    <property type="entry name" value="D-ser_dehydrat"/>
    <property type="match status" value="1"/>
</dbReference>
<dbReference type="RefSeq" id="WP_062665442.1">
    <property type="nucleotide sequence ID" value="NZ_FIZX01000002.1"/>
</dbReference>
<reference evidence="5" key="1">
    <citation type="submission" date="2016-02" db="EMBL/GenBank/DDBJ databases">
        <authorList>
            <person name="Rodrigo-Torres Lidia"/>
            <person name="Arahal R.David."/>
        </authorList>
    </citation>
    <scope>NUCLEOTIDE SEQUENCE [LARGE SCALE GENOMIC DNA]</scope>
    <source>
        <strain evidence="5">CECT 9029</strain>
    </source>
</reference>
<dbReference type="Pfam" id="PF14031">
    <property type="entry name" value="D-ser_dehydrat"/>
    <property type="match status" value="1"/>
</dbReference>
<dbReference type="InterPro" id="IPR051466">
    <property type="entry name" value="D-amino_acid_metab_enzyme"/>
</dbReference>
<dbReference type="Gene3D" id="3.20.20.10">
    <property type="entry name" value="Alanine racemase"/>
    <property type="match status" value="1"/>
</dbReference>
<dbReference type="PANTHER" id="PTHR28004:SF8">
    <property type="entry name" value="D-SERINE DEAMINASE"/>
    <property type="match status" value="1"/>
</dbReference>
<evidence type="ECO:0000256" key="1">
    <source>
        <dbReference type="ARBA" id="ARBA00005323"/>
    </source>
</evidence>
<evidence type="ECO:0000259" key="3">
    <source>
        <dbReference type="SMART" id="SM01119"/>
    </source>
</evidence>
<dbReference type="SUPFAM" id="SSF51419">
    <property type="entry name" value="PLP-binding barrel"/>
    <property type="match status" value="1"/>
</dbReference>
<organism evidence="4 5">
    <name type="scientific">Grimontia celer</name>
    <dbReference type="NCBI Taxonomy" id="1796497"/>
    <lineage>
        <taxon>Bacteria</taxon>
        <taxon>Pseudomonadati</taxon>
        <taxon>Pseudomonadota</taxon>
        <taxon>Gammaproteobacteria</taxon>
        <taxon>Vibrionales</taxon>
        <taxon>Vibrionaceae</taxon>
        <taxon>Grimontia</taxon>
    </lineage>
</organism>
<dbReference type="EMBL" id="FIZX01000002">
    <property type="protein sequence ID" value="CZF83182.1"/>
    <property type="molecule type" value="Genomic_DNA"/>
</dbReference>
<accession>A0A128F8T1</accession>
<dbReference type="GO" id="GO:0043876">
    <property type="term" value="F:D-threonine aldolase activity"/>
    <property type="evidence" value="ECO:0007669"/>
    <property type="project" value="UniProtKB-EC"/>
</dbReference>
<gene>
    <name evidence="4" type="ORF">GCE9029_03683</name>
</gene>
<dbReference type="PANTHER" id="PTHR28004">
    <property type="entry name" value="ZGC:162816-RELATED"/>
    <property type="match status" value="1"/>
</dbReference>
<dbReference type="InterPro" id="IPR001608">
    <property type="entry name" value="Ala_racemase_N"/>
</dbReference>
<proteinExistence type="inferred from homology"/>
<dbReference type="InterPro" id="IPR029066">
    <property type="entry name" value="PLP-binding_barrel"/>
</dbReference>
<dbReference type="Proteomes" id="UP000071641">
    <property type="component" value="Unassembled WGS sequence"/>
</dbReference>
<name>A0A128F8T1_9GAMM</name>
<evidence type="ECO:0000313" key="5">
    <source>
        <dbReference type="Proteomes" id="UP000071641"/>
    </source>
</evidence>
<evidence type="ECO:0000256" key="2">
    <source>
        <dbReference type="ARBA" id="ARBA00023239"/>
    </source>
</evidence>
<dbReference type="Pfam" id="PF01168">
    <property type="entry name" value="Ala_racemase_N"/>
    <property type="match status" value="1"/>
</dbReference>
<keyword evidence="5" id="KW-1185">Reference proteome</keyword>
<protein>
    <submittedName>
        <fullName evidence="4">D-threonine aldolase</fullName>
        <ecNumber evidence="4">4.1.2.42</ecNumber>
    </submittedName>
</protein>
<feature type="domain" description="D-serine dehydratase-like" evidence="3">
    <location>
        <begin position="315"/>
        <end position="411"/>
    </location>
</feature>
<dbReference type="Gene3D" id="2.40.37.20">
    <property type="entry name" value="D-serine dehydratase-like domain"/>
    <property type="match status" value="1"/>
</dbReference>
<sequence>MSHYAQQPIDNYQVSLQKNFPPGTKGVWAEQKDNGRYSLIEEEISLPAAVILQSAVESNIRWMQAFANQHQVNLCPHGKTSMTPYLFKRQLQQGAWGMTIATPAHAEIAAMAGAQNIIMANQLVGKTNMAEVARLQSCFDVNFYCSVDSTLNVEQLSNFFAERGQQVKVFIELGVAGGRCGVRGIEAATELAKRIHKLPGTALSGVEVYEGVISGDDAEARVRAFIAETAEFAKSLKDQGLIDTKDAIVTGAGSAWYDLVAETFSQYNDLLPVIRPGCYLTHDTGIYDVAQKKVMARAEKNQGVACRMGGDLKNALEVWACVVSTPEPGKAVIGMGKRDASYDAGLPIAERGFRNGSAIDIDGLIATAVMDQHTFVDVPENCDLQVGDVIAFSTSHPCLTFDKWRYIALADDDFTVEHWLPTQF</sequence>
<dbReference type="CDD" id="cd06818">
    <property type="entry name" value="PLPDE_III_cryptic_DSD"/>
    <property type="match status" value="1"/>
</dbReference>
<comment type="similarity">
    <text evidence="1">Belongs to the DSD1 family.</text>
</comment>
<dbReference type="OrthoDB" id="9811417at2"/>
<dbReference type="InterPro" id="IPR042208">
    <property type="entry name" value="D-ser_dehydrat-like_sf"/>
</dbReference>
<keyword evidence="2 4" id="KW-0456">Lyase</keyword>
<dbReference type="STRING" id="1796497.GCE9029_03683"/>
<dbReference type="InterPro" id="IPR026956">
    <property type="entry name" value="D-ser_dehydrat-like_dom"/>
</dbReference>
<evidence type="ECO:0000313" key="4">
    <source>
        <dbReference type="EMBL" id="CZF83182.1"/>
    </source>
</evidence>